<evidence type="ECO:0000313" key="4">
    <source>
        <dbReference type="Proteomes" id="UP000632222"/>
    </source>
</evidence>
<gene>
    <name evidence="3" type="ORF">GCM10008938_28190</name>
</gene>
<organism evidence="3 4">
    <name type="scientific">Deinococcus roseus</name>
    <dbReference type="NCBI Taxonomy" id="392414"/>
    <lineage>
        <taxon>Bacteria</taxon>
        <taxon>Thermotogati</taxon>
        <taxon>Deinococcota</taxon>
        <taxon>Deinococci</taxon>
        <taxon>Deinococcales</taxon>
        <taxon>Deinococcaceae</taxon>
        <taxon>Deinococcus</taxon>
    </lineage>
</organism>
<dbReference type="SUPFAM" id="SSF82708">
    <property type="entry name" value="R3H domain"/>
    <property type="match status" value="1"/>
</dbReference>
<feature type="domain" description="R3H" evidence="2">
    <location>
        <begin position="125"/>
        <end position="190"/>
    </location>
</feature>
<sequence length="190" mass="21066">MEKKTNLDDYLAGLGISDSADESPIDPETAYQSPSSPIEYNINPQEVVEQFLKGLCERVDSGLSVKVRMQENVIYADISGVHAAKMIGRDGRVLAALEVMCYTLLAKEAGRNDLRLHLDAAGFRRRHEDKLVQLAERIAQQVMKTGESFEMDPIPASDRRIIHMTLKEMGGVTTESVGEGKDRHIIVKPA</sequence>
<evidence type="ECO:0000259" key="2">
    <source>
        <dbReference type="PROSITE" id="PS51061"/>
    </source>
</evidence>
<dbReference type="CDD" id="cd02644">
    <property type="entry name" value="R3H_jag"/>
    <property type="match status" value="1"/>
</dbReference>
<dbReference type="Pfam" id="PF01424">
    <property type="entry name" value="R3H"/>
    <property type="match status" value="1"/>
</dbReference>
<accession>A0ABQ2D129</accession>
<dbReference type="InterPro" id="IPR034079">
    <property type="entry name" value="R3H_KhpB"/>
</dbReference>
<dbReference type="Gene3D" id="3.30.1370.50">
    <property type="entry name" value="R3H-like domain"/>
    <property type="match status" value="1"/>
</dbReference>
<evidence type="ECO:0000313" key="3">
    <source>
        <dbReference type="EMBL" id="GGJ40482.1"/>
    </source>
</evidence>
<evidence type="ECO:0000256" key="1">
    <source>
        <dbReference type="SAM" id="MobiDB-lite"/>
    </source>
</evidence>
<comment type="caution">
    <text evidence="3">The sequence shown here is derived from an EMBL/GenBank/DDBJ whole genome shotgun (WGS) entry which is preliminary data.</text>
</comment>
<dbReference type="PANTHER" id="PTHR35800:SF1">
    <property type="entry name" value="RNA-BINDING PROTEIN KHPB"/>
    <property type="match status" value="1"/>
</dbReference>
<keyword evidence="4" id="KW-1185">Reference proteome</keyword>
<dbReference type="InterPro" id="IPR039247">
    <property type="entry name" value="KhpB"/>
</dbReference>
<dbReference type="RefSeq" id="WP_189003340.1">
    <property type="nucleotide sequence ID" value="NZ_BMOD01000010.1"/>
</dbReference>
<protein>
    <submittedName>
        <fullName evidence="3">RNA-binding protein</fullName>
    </submittedName>
</protein>
<dbReference type="EMBL" id="BMOD01000010">
    <property type="protein sequence ID" value="GGJ40482.1"/>
    <property type="molecule type" value="Genomic_DNA"/>
</dbReference>
<dbReference type="SMART" id="SM00393">
    <property type="entry name" value="R3H"/>
    <property type="match status" value="1"/>
</dbReference>
<proteinExistence type="predicted"/>
<dbReference type="PROSITE" id="PS51061">
    <property type="entry name" value="R3H"/>
    <property type="match status" value="1"/>
</dbReference>
<dbReference type="InterPro" id="IPR015946">
    <property type="entry name" value="KH_dom-like_a/b"/>
</dbReference>
<dbReference type="Proteomes" id="UP000632222">
    <property type="component" value="Unassembled WGS sequence"/>
</dbReference>
<dbReference type="Gene3D" id="3.30.300.20">
    <property type="match status" value="1"/>
</dbReference>
<name>A0ABQ2D129_9DEIO</name>
<dbReference type="InterPro" id="IPR036867">
    <property type="entry name" value="R3H_dom_sf"/>
</dbReference>
<feature type="region of interest" description="Disordered" evidence="1">
    <location>
        <begin position="15"/>
        <end position="36"/>
    </location>
</feature>
<dbReference type="InterPro" id="IPR001374">
    <property type="entry name" value="R3H_dom"/>
</dbReference>
<dbReference type="PANTHER" id="PTHR35800">
    <property type="entry name" value="PROTEIN JAG"/>
    <property type="match status" value="1"/>
</dbReference>
<reference evidence="4" key="1">
    <citation type="journal article" date="2019" name="Int. J. Syst. Evol. Microbiol.">
        <title>The Global Catalogue of Microorganisms (GCM) 10K type strain sequencing project: providing services to taxonomists for standard genome sequencing and annotation.</title>
        <authorList>
            <consortium name="The Broad Institute Genomics Platform"/>
            <consortium name="The Broad Institute Genome Sequencing Center for Infectious Disease"/>
            <person name="Wu L."/>
            <person name="Ma J."/>
        </authorList>
    </citation>
    <scope>NUCLEOTIDE SEQUENCE [LARGE SCALE GENOMIC DNA]</scope>
    <source>
        <strain evidence="4">JCM 14370</strain>
    </source>
</reference>